<evidence type="ECO:0000256" key="3">
    <source>
        <dbReference type="SAM" id="SignalP"/>
    </source>
</evidence>
<accession>A0A2A6BLU6</accession>
<protein>
    <submittedName>
        <fullName evidence="4">Uncharacterized protein</fullName>
    </submittedName>
</protein>
<keyword evidence="2" id="KW-0812">Transmembrane</keyword>
<sequence length="150" mass="15716">MIPLLFLVLLLSHHISSWTDTQTSVQTRSTSNCQSESNNCIGGVCSNKVDPNCGDAPKTTDNNTPLEGNGTTNASVIKCDEAGLFSTYAICAPGKCCSNIPFGITGSILFLTIAIGALTFVVVRQSCGSTPTPDEPAQEKLCDPAAKEES</sequence>
<keyword evidence="2" id="KW-0472">Membrane</keyword>
<feature type="transmembrane region" description="Helical" evidence="2">
    <location>
        <begin position="100"/>
        <end position="123"/>
    </location>
</feature>
<proteinExistence type="predicted"/>
<accession>A0A8R1YAJ0</accession>
<keyword evidence="2" id="KW-1133">Transmembrane helix</keyword>
<name>A0A2A6BLU6_PRIPA</name>
<reference evidence="4" key="2">
    <citation type="submission" date="2022-06" db="UniProtKB">
        <authorList>
            <consortium name="EnsemblMetazoa"/>
        </authorList>
    </citation>
    <scope>IDENTIFICATION</scope>
    <source>
        <strain evidence="4">PS312</strain>
    </source>
</reference>
<reference evidence="5" key="1">
    <citation type="journal article" date="2008" name="Nat. Genet.">
        <title>The Pristionchus pacificus genome provides a unique perspective on nematode lifestyle and parasitism.</title>
        <authorList>
            <person name="Dieterich C."/>
            <person name="Clifton S.W."/>
            <person name="Schuster L.N."/>
            <person name="Chinwalla A."/>
            <person name="Delehaunty K."/>
            <person name="Dinkelacker I."/>
            <person name="Fulton L."/>
            <person name="Fulton R."/>
            <person name="Godfrey J."/>
            <person name="Minx P."/>
            <person name="Mitreva M."/>
            <person name="Roeseler W."/>
            <person name="Tian H."/>
            <person name="Witte H."/>
            <person name="Yang S.P."/>
            <person name="Wilson R.K."/>
            <person name="Sommer R.J."/>
        </authorList>
    </citation>
    <scope>NUCLEOTIDE SEQUENCE [LARGE SCALE GENOMIC DNA]</scope>
    <source>
        <strain evidence="5">PS312</strain>
    </source>
</reference>
<feature type="compositionally biased region" description="Basic and acidic residues" evidence="1">
    <location>
        <begin position="137"/>
        <end position="150"/>
    </location>
</feature>
<evidence type="ECO:0000313" key="4">
    <source>
        <dbReference type="EnsemblMetazoa" id="PPA10587.1"/>
    </source>
</evidence>
<dbReference type="Proteomes" id="UP000005239">
    <property type="component" value="Unassembled WGS sequence"/>
</dbReference>
<gene>
    <name evidence="4" type="primary">WBGene00100141</name>
</gene>
<organism evidence="4 5">
    <name type="scientific">Pristionchus pacificus</name>
    <name type="common">Parasitic nematode worm</name>
    <dbReference type="NCBI Taxonomy" id="54126"/>
    <lineage>
        <taxon>Eukaryota</taxon>
        <taxon>Metazoa</taxon>
        <taxon>Ecdysozoa</taxon>
        <taxon>Nematoda</taxon>
        <taxon>Chromadorea</taxon>
        <taxon>Rhabditida</taxon>
        <taxon>Rhabditina</taxon>
        <taxon>Diplogasteromorpha</taxon>
        <taxon>Diplogasteroidea</taxon>
        <taxon>Neodiplogasteridae</taxon>
        <taxon>Pristionchus</taxon>
    </lineage>
</organism>
<dbReference type="AlphaFoldDB" id="A0A2A6BLU6"/>
<feature type="chain" id="PRO_5043780747" evidence="3">
    <location>
        <begin position="18"/>
        <end position="150"/>
    </location>
</feature>
<evidence type="ECO:0000256" key="2">
    <source>
        <dbReference type="SAM" id="Phobius"/>
    </source>
</evidence>
<keyword evidence="3" id="KW-0732">Signal</keyword>
<keyword evidence="5" id="KW-1185">Reference proteome</keyword>
<feature type="signal peptide" evidence="3">
    <location>
        <begin position="1"/>
        <end position="17"/>
    </location>
</feature>
<feature type="region of interest" description="Disordered" evidence="1">
    <location>
        <begin position="129"/>
        <end position="150"/>
    </location>
</feature>
<evidence type="ECO:0000313" key="5">
    <source>
        <dbReference type="Proteomes" id="UP000005239"/>
    </source>
</evidence>
<dbReference type="EnsemblMetazoa" id="PPA10587.1">
    <property type="protein sequence ID" value="PPA10587.1"/>
    <property type="gene ID" value="WBGene00100141"/>
</dbReference>
<evidence type="ECO:0000256" key="1">
    <source>
        <dbReference type="SAM" id="MobiDB-lite"/>
    </source>
</evidence>